<gene>
    <name evidence="2" type="ORF">IAB60_13210</name>
</gene>
<evidence type="ECO:0000313" key="3">
    <source>
        <dbReference type="Proteomes" id="UP000886860"/>
    </source>
</evidence>
<reference evidence="2" key="1">
    <citation type="submission" date="2020-10" db="EMBL/GenBank/DDBJ databases">
        <authorList>
            <person name="Gilroy R."/>
        </authorList>
    </citation>
    <scope>NUCLEOTIDE SEQUENCE</scope>
    <source>
        <strain evidence="2">CHK123-3438</strain>
    </source>
</reference>
<accession>A0A9D1KGN1</accession>
<sequence length="45" mass="5318">MTFCVTVLLCVFGLRFFKKEYTKYFGWLVLLVYLAVYRIAGAIPY</sequence>
<feature type="transmembrane region" description="Helical" evidence="1">
    <location>
        <begin position="25"/>
        <end position="43"/>
    </location>
</feature>
<keyword evidence="1" id="KW-0812">Transmembrane</keyword>
<evidence type="ECO:0000313" key="2">
    <source>
        <dbReference type="EMBL" id="HIT43030.1"/>
    </source>
</evidence>
<keyword evidence="1" id="KW-0472">Membrane</keyword>
<evidence type="ECO:0000256" key="1">
    <source>
        <dbReference type="SAM" id="Phobius"/>
    </source>
</evidence>
<dbReference type="Proteomes" id="UP000886860">
    <property type="component" value="Unassembled WGS sequence"/>
</dbReference>
<comment type="caution">
    <text evidence="2">The sequence shown here is derived from an EMBL/GenBank/DDBJ whole genome shotgun (WGS) entry which is preliminary data.</text>
</comment>
<reference evidence="2" key="2">
    <citation type="journal article" date="2021" name="PeerJ">
        <title>Extensive microbial diversity within the chicken gut microbiome revealed by metagenomics and culture.</title>
        <authorList>
            <person name="Gilroy R."/>
            <person name="Ravi A."/>
            <person name="Getino M."/>
            <person name="Pursley I."/>
            <person name="Horton D.L."/>
            <person name="Alikhan N.F."/>
            <person name="Baker D."/>
            <person name="Gharbi K."/>
            <person name="Hall N."/>
            <person name="Watson M."/>
            <person name="Adriaenssens E.M."/>
            <person name="Foster-Nyarko E."/>
            <person name="Jarju S."/>
            <person name="Secka A."/>
            <person name="Antonio M."/>
            <person name="Oren A."/>
            <person name="Chaudhuri R.R."/>
            <person name="La Ragione R."/>
            <person name="Hildebrand F."/>
            <person name="Pallen M.J."/>
        </authorList>
    </citation>
    <scope>NUCLEOTIDE SEQUENCE</scope>
    <source>
        <strain evidence="2">CHK123-3438</strain>
    </source>
</reference>
<dbReference type="EMBL" id="DVKS01000220">
    <property type="protein sequence ID" value="HIT43030.1"/>
    <property type="molecule type" value="Genomic_DNA"/>
</dbReference>
<protein>
    <submittedName>
        <fullName evidence="2">Uncharacterized protein</fullName>
    </submittedName>
</protein>
<organism evidence="2 3">
    <name type="scientific">Candidatus Caccovicinus merdipullorum</name>
    <dbReference type="NCBI Taxonomy" id="2840724"/>
    <lineage>
        <taxon>Bacteria</taxon>
        <taxon>Bacillati</taxon>
        <taxon>Bacillota</taxon>
        <taxon>Clostridia</taxon>
        <taxon>Eubacteriales</taxon>
        <taxon>Candidatus Caccovicinus</taxon>
    </lineage>
</organism>
<name>A0A9D1KGN1_9FIRM</name>
<keyword evidence="1" id="KW-1133">Transmembrane helix</keyword>
<proteinExistence type="predicted"/>
<dbReference type="AlphaFoldDB" id="A0A9D1KGN1"/>